<evidence type="ECO:0000313" key="1">
    <source>
        <dbReference type="EMBL" id="KAK4357975.1"/>
    </source>
</evidence>
<dbReference type="AlphaFoldDB" id="A0AAE1RUN4"/>
<keyword evidence="2" id="KW-1185">Reference proteome</keyword>
<name>A0AAE1RUN4_9SOLA</name>
<evidence type="ECO:0000313" key="2">
    <source>
        <dbReference type="Proteomes" id="UP001291623"/>
    </source>
</evidence>
<protein>
    <submittedName>
        <fullName evidence="1">Uncharacterized protein</fullName>
    </submittedName>
</protein>
<comment type="caution">
    <text evidence="1">The sequence shown here is derived from an EMBL/GenBank/DDBJ whole genome shotgun (WGS) entry which is preliminary data.</text>
</comment>
<gene>
    <name evidence="1" type="ORF">RND71_023585</name>
</gene>
<dbReference type="PANTHER" id="PTHR33333:SF46">
    <property type="entry name" value="LOW QUALITY PROTEIN: GLYCINE-RICH PROTEIN DOT1"/>
    <property type="match status" value="1"/>
</dbReference>
<organism evidence="1 2">
    <name type="scientific">Anisodus tanguticus</name>
    <dbReference type="NCBI Taxonomy" id="243964"/>
    <lineage>
        <taxon>Eukaryota</taxon>
        <taxon>Viridiplantae</taxon>
        <taxon>Streptophyta</taxon>
        <taxon>Embryophyta</taxon>
        <taxon>Tracheophyta</taxon>
        <taxon>Spermatophyta</taxon>
        <taxon>Magnoliopsida</taxon>
        <taxon>eudicotyledons</taxon>
        <taxon>Gunneridae</taxon>
        <taxon>Pentapetalae</taxon>
        <taxon>asterids</taxon>
        <taxon>lamiids</taxon>
        <taxon>Solanales</taxon>
        <taxon>Solanaceae</taxon>
        <taxon>Solanoideae</taxon>
        <taxon>Hyoscyameae</taxon>
        <taxon>Anisodus</taxon>
    </lineage>
</organism>
<dbReference type="InterPro" id="IPR039926">
    <property type="entry name" value="Egg_app_1"/>
</dbReference>
<sequence>MDKLKSVNVESIAKAAVKNAKEIVKTSAPIVSNFVRTSFDWLLETNSQLPLTSTAKSYMQNSSLSFKTSVGFVIFILFRLCCGGGGNGKTMKAPGRKNVRIPRRNFESSPKYYFRDLHAFMATSSNSLHMANWTSKCKCTSPRSSQMWSRQAPNHRYTNIASSLLSLGRRIVRGETRWRETVVYEGEYCHISRYLE</sequence>
<dbReference type="EMBL" id="JAVYJV010000012">
    <property type="protein sequence ID" value="KAK4357975.1"/>
    <property type="molecule type" value="Genomic_DNA"/>
</dbReference>
<reference evidence="1" key="1">
    <citation type="submission" date="2023-12" db="EMBL/GenBank/DDBJ databases">
        <title>Genome assembly of Anisodus tanguticus.</title>
        <authorList>
            <person name="Wang Y.-J."/>
        </authorList>
    </citation>
    <scope>NUCLEOTIDE SEQUENCE</scope>
    <source>
        <strain evidence="1">KB-2021</strain>
        <tissue evidence="1">Leaf</tissue>
    </source>
</reference>
<accession>A0AAE1RUN4</accession>
<dbReference type="Proteomes" id="UP001291623">
    <property type="component" value="Unassembled WGS sequence"/>
</dbReference>
<proteinExistence type="predicted"/>
<dbReference type="PANTHER" id="PTHR33333">
    <property type="entry name" value="ERYTHROCYTE MEMBRANE PROTEIN 1-LIKE"/>
    <property type="match status" value="1"/>
</dbReference>